<dbReference type="InterPro" id="IPR013087">
    <property type="entry name" value="Znf_C2H2_type"/>
</dbReference>
<dbReference type="PROSITE" id="PS50157">
    <property type="entry name" value="ZINC_FINGER_C2H2_2"/>
    <property type="match status" value="1"/>
</dbReference>
<evidence type="ECO:0000256" key="2">
    <source>
        <dbReference type="SAM" id="MobiDB-lite"/>
    </source>
</evidence>
<keyword evidence="1" id="KW-0863">Zinc-finger</keyword>
<organism evidence="4 5">
    <name type="scientific">Roridomyces roridus</name>
    <dbReference type="NCBI Taxonomy" id="1738132"/>
    <lineage>
        <taxon>Eukaryota</taxon>
        <taxon>Fungi</taxon>
        <taxon>Dikarya</taxon>
        <taxon>Basidiomycota</taxon>
        <taxon>Agaricomycotina</taxon>
        <taxon>Agaricomycetes</taxon>
        <taxon>Agaricomycetidae</taxon>
        <taxon>Agaricales</taxon>
        <taxon>Marasmiineae</taxon>
        <taxon>Mycenaceae</taxon>
        <taxon>Roridomyces</taxon>
    </lineage>
</organism>
<keyword evidence="1" id="KW-0479">Metal-binding</keyword>
<gene>
    <name evidence="4" type="ORF">FB45DRAFT_947461</name>
</gene>
<evidence type="ECO:0000313" key="4">
    <source>
        <dbReference type="EMBL" id="KAJ7607670.1"/>
    </source>
</evidence>
<dbReference type="AlphaFoldDB" id="A0AAD7B2N0"/>
<dbReference type="GO" id="GO:0008270">
    <property type="term" value="F:zinc ion binding"/>
    <property type="evidence" value="ECO:0007669"/>
    <property type="project" value="UniProtKB-KW"/>
</dbReference>
<name>A0AAD7B2N0_9AGAR</name>
<evidence type="ECO:0000256" key="1">
    <source>
        <dbReference type="PROSITE-ProRule" id="PRU00042"/>
    </source>
</evidence>
<reference evidence="4" key="1">
    <citation type="submission" date="2023-03" db="EMBL/GenBank/DDBJ databases">
        <title>Massive genome expansion in bonnet fungi (Mycena s.s.) driven by repeated elements and novel gene families across ecological guilds.</title>
        <authorList>
            <consortium name="Lawrence Berkeley National Laboratory"/>
            <person name="Harder C.B."/>
            <person name="Miyauchi S."/>
            <person name="Viragh M."/>
            <person name="Kuo A."/>
            <person name="Thoen E."/>
            <person name="Andreopoulos B."/>
            <person name="Lu D."/>
            <person name="Skrede I."/>
            <person name="Drula E."/>
            <person name="Henrissat B."/>
            <person name="Morin E."/>
            <person name="Kohler A."/>
            <person name="Barry K."/>
            <person name="LaButti K."/>
            <person name="Morin E."/>
            <person name="Salamov A."/>
            <person name="Lipzen A."/>
            <person name="Mereny Z."/>
            <person name="Hegedus B."/>
            <person name="Baldrian P."/>
            <person name="Stursova M."/>
            <person name="Weitz H."/>
            <person name="Taylor A."/>
            <person name="Grigoriev I.V."/>
            <person name="Nagy L.G."/>
            <person name="Martin F."/>
            <person name="Kauserud H."/>
        </authorList>
    </citation>
    <scope>NUCLEOTIDE SEQUENCE</scope>
    <source>
        <strain evidence="4">9284</strain>
    </source>
</reference>
<proteinExistence type="predicted"/>
<dbReference type="Proteomes" id="UP001221142">
    <property type="component" value="Unassembled WGS sequence"/>
</dbReference>
<protein>
    <recommendedName>
        <fullName evidence="3">C2H2-type domain-containing protein</fullName>
    </recommendedName>
</protein>
<dbReference type="EMBL" id="JARKIF010000048">
    <property type="protein sequence ID" value="KAJ7607670.1"/>
    <property type="molecule type" value="Genomic_DNA"/>
</dbReference>
<keyword evidence="5" id="KW-1185">Reference proteome</keyword>
<comment type="caution">
    <text evidence="4">The sequence shown here is derived from an EMBL/GenBank/DDBJ whole genome shotgun (WGS) entry which is preliminary data.</text>
</comment>
<evidence type="ECO:0000259" key="3">
    <source>
        <dbReference type="PROSITE" id="PS50157"/>
    </source>
</evidence>
<keyword evidence="1" id="KW-0862">Zinc</keyword>
<feature type="compositionally biased region" description="Basic residues" evidence="2">
    <location>
        <begin position="151"/>
        <end position="163"/>
    </location>
</feature>
<accession>A0AAD7B2N0</accession>
<feature type="domain" description="C2H2-type" evidence="3">
    <location>
        <begin position="18"/>
        <end position="46"/>
    </location>
</feature>
<feature type="region of interest" description="Disordered" evidence="2">
    <location>
        <begin position="142"/>
        <end position="269"/>
    </location>
</feature>
<sequence>MYPTTLVKDLVSHFQKTYDCGHCGLSFTDGDDLRWHRRQKECDDDDVDNFQRRRQVVSQDVGRSGTFVDARPRRASNSSDDSTLSDSLHRLIPSPERVDAVVSKIRGWAPTSDDSDAEHHSIFPTHASARIGAVVDKIRHHGASEPIPPALKRKYPVGTHHRVPPPFSPSASSSKAAPPLPPRPQSQSNVRPAATSSIRAPPPLPPRPQADVVVGRPRASTTPSRRAAPPIPVRAHGDVAAVGRPRASTTPCRVAPPLPPRPTSGLPCC</sequence>
<evidence type="ECO:0000313" key="5">
    <source>
        <dbReference type="Proteomes" id="UP001221142"/>
    </source>
</evidence>